<accession>A0A0X9HJ36</accession>
<proteinExistence type="predicted"/>
<evidence type="ECO:0000313" key="2">
    <source>
        <dbReference type="EMBL" id="ALN42027.1"/>
    </source>
</evidence>
<dbReference type="PANTHER" id="PTHR36180">
    <property type="entry name" value="DNA-BINDING PROTEIN-RELATED-RELATED"/>
    <property type="match status" value="1"/>
</dbReference>
<dbReference type="Pfam" id="PF12299">
    <property type="entry name" value="DUF3627"/>
    <property type="match status" value="1"/>
</dbReference>
<dbReference type="PANTHER" id="PTHR36180:SF2">
    <property type="entry name" value="BRO FAMILY PROTEIN"/>
    <property type="match status" value="1"/>
</dbReference>
<evidence type="ECO:0000259" key="1">
    <source>
        <dbReference type="PROSITE" id="PS51750"/>
    </source>
</evidence>
<dbReference type="InterPro" id="IPR003497">
    <property type="entry name" value="BRO_N_domain"/>
</dbReference>
<dbReference type="PROSITE" id="PS51750">
    <property type="entry name" value="BRO_N"/>
    <property type="match status" value="2"/>
</dbReference>
<protein>
    <submittedName>
        <fullName evidence="2">Bro-b</fullName>
    </submittedName>
</protein>
<dbReference type="InterPro" id="IPR022549">
    <property type="entry name" value="DUF3627"/>
</dbReference>
<name>A0A0X9HJ36_9BBAC</name>
<dbReference type="EMBL" id="KP658210">
    <property type="protein sequence ID" value="ALN42027.1"/>
    <property type="molecule type" value="Genomic_DNA"/>
</dbReference>
<dbReference type="Pfam" id="PF02498">
    <property type="entry name" value="Bro-N"/>
    <property type="match status" value="2"/>
</dbReference>
<organism evidence="2">
    <name type="scientific">Cnaphalocrocis medinalis granulovirus</name>
    <dbReference type="NCBI Taxonomy" id="1750712"/>
    <lineage>
        <taxon>Viruses</taxon>
        <taxon>Viruses incertae sedis</taxon>
        <taxon>Naldaviricetes</taxon>
        <taxon>Lefavirales</taxon>
        <taxon>Baculoviridae</taxon>
        <taxon>Betabaculovirus</taxon>
        <taxon>Betabaculovirus cnamedinalis</taxon>
    </lineage>
</organism>
<reference evidence="2" key="1">
    <citation type="journal article" date="2016" name="PLoS ONE">
        <title>Genome of Cnaphalocrocis medinalis Granulovirus, the First Crambidae-Infecting Betabaculovirus Isolated from Rice Leaffolder to Sequenced.</title>
        <authorList>
            <person name="Han G."/>
            <person name="Xu J."/>
            <person name="Liu Q."/>
            <person name="Li C."/>
            <person name="Xu H."/>
            <person name="Lu Z."/>
        </authorList>
    </citation>
    <scope>NUCLEOTIDE SEQUENCE</scope>
</reference>
<feature type="domain" description="Bro-N" evidence="1">
    <location>
        <begin position="1"/>
        <end position="128"/>
    </location>
</feature>
<feature type="domain" description="Bro-N" evidence="1">
    <location>
        <begin position="150"/>
        <end position="262"/>
    </location>
</feature>
<dbReference type="SMART" id="SM01040">
    <property type="entry name" value="Bro-N"/>
    <property type="match status" value="2"/>
</dbReference>
<sequence length="487" mass="54782">MAAFKVQFANSELEITTVKDNDGELWLLANPFARILEYSNAPNAINKFVSEKNQKCYKNIDRGDYVIKSARIGLTVGDLLRHHLIQPKSKFINRAGLFELIQASQMPKAKEFREWINSDLLPMLCEDEDDMAVDAPMEIADQIETDGESLLKIEFVNGPIEVFTVTDESGENWMVANPFAEALGYNNINKAIRIHVSEKNPKLISKYSIQLRRLNHQTFKLKTKFINRAGVFELINASDMPAAKRFKAWNTNELLPTLCQEGEYSMATDAPSDIAVGMNAVHVATNDGADAPWMKDLAHLKTAIVEKDKKIDTLTVNLAEANTNLVEANKVIMSFANEMIVARKDCELARKETAELANRMADIAQDVIAKPSDPQLLHSLAVCDVGGDQYAFLRPQKRSLNRSLSRLSVDEKDIVYKSDYVPNAMNVLNKIKERLPKGKYKAHHNRITLHKDLTREDLLRAIESTVTPRQVSLIINRATTSTNNANK</sequence>